<dbReference type="Proteomes" id="UP000002357">
    <property type="component" value="Chromosome"/>
</dbReference>
<dbReference type="InterPro" id="IPR012347">
    <property type="entry name" value="Ferritin-like"/>
</dbReference>
<dbReference type="eggNOG" id="COG3544">
    <property type="taxonomic scope" value="Bacteria"/>
</dbReference>
<dbReference type="AlphaFoldDB" id="E2Q1S6"/>
<dbReference type="PANTHER" id="PTHR36933">
    <property type="entry name" value="SLL0788 PROTEIN"/>
    <property type="match status" value="1"/>
</dbReference>
<evidence type="ECO:0000256" key="1">
    <source>
        <dbReference type="SAM" id="SignalP"/>
    </source>
</evidence>
<dbReference type="Pfam" id="PF03713">
    <property type="entry name" value="DUF305"/>
    <property type="match status" value="1"/>
</dbReference>
<dbReference type="Gene3D" id="1.20.1260.10">
    <property type="match status" value="1"/>
</dbReference>
<evidence type="ECO:0000313" key="3">
    <source>
        <dbReference type="EMBL" id="EFG06552.1"/>
    </source>
</evidence>
<dbReference type="GeneID" id="93731901"/>
<reference evidence="3 4" key="1">
    <citation type="journal article" date="2010" name="Genome Biol. Evol.">
        <title>The sequence of a 1.8-mb bacterial linear plasmid reveals a rich evolutionary reservoir of secondary metabolic pathways.</title>
        <authorList>
            <person name="Medema M.H."/>
            <person name="Trefzer A."/>
            <person name="Kovalchuk A."/>
            <person name="van den Berg M."/>
            <person name="Mueller U."/>
            <person name="Heijne W."/>
            <person name="Wu L."/>
            <person name="Alam M.T."/>
            <person name="Ronning C.M."/>
            <person name="Nierman W.C."/>
            <person name="Bovenberg R.A.L."/>
            <person name="Breitling R."/>
            <person name="Takano E."/>
        </authorList>
    </citation>
    <scope>NUCLEOTIDE SEQUENCE [LARGE SCALE GENOMIC DNA]</scope>
    <source>
        <strain evidence="4">ATCC 27064 / DSM 738 / JCM 4710 / NBRC 13307 / NCIMB 12785 / NRRL 3585 / VKM Ac-602</strain>
    </source>
</reference>
<dbReference type="STRING" id="1901.BB341_20800"/>
<keyword evidence="1" id="KW-0732">Signal</keyword>
<gene>
    <name evidence="3" type="ORF">SCLAV_1475</name>
</gene>
<sequence length="219" mass="23364">MAMTRTHWASIAAVVLALLFAGTATVVAAGGDGESAHPVTPAADSADAGFARDMAIHHQQAVEMSFIVRDLTDDEDVRTLAYDIANTQANQRGMMHGWLSLWELPKVDPGQKPMAWMAEAGGAHAGHARGAGDGALMAGMATPEQMERLKKLKGRAAETEFLQLMIVHHNAGADMAQGCVDLCEVDTQKSLAQTMVNGQRSEVELMVGMLKERGAQVRT</sequence>
<dbReference type="KEGG" id="sclf:BB341_20800"/>
<dbReference type="RefSeq" id="WP_003960277.1">
    <property type="nucleotide sequence ID" value="NZ_CM000913.1"/>
</dbReference>
<feature type="domain" description="DUF305" evidence="2">
    <location>
        <begin position="47"/>
        <end position="210"/>
    </location>
</feature>
<keyword evidence="4" id="KW-1185">Reference proteome</keyword>
<proteinExistence type="predicted"/>
<accession>E2Q1S6</accession>
<dbReference type="InterPro" id="IPR005183">
    <property type="entry name" value="DUF305_CopM-like"/>
</dbReference>
<protein>
    <submittedName>
        <fullName evidence="3">Secreted protein</fullName>
    </submittedName>
</protein>
<dbReference type="PANTHER" id="PTHR36933:SF1">
    <property type="entry name" value="SLL0788 PROTEIN"/>
    <property type="match status" value="1"/>
</dbReference>
<evidence type="ECO:0000313" key="4">
    <source>
        <dbReference type="Proteomes" id="UP000002357"/>
    </source>
</evidence>
<feature type="signal peptide" evidence="1">
    <location>
        <begin position="1"/>
        <end position="28"/>
    </location>
</feature>
<evidence type="ECO:0000259" key="2">
    <source>
        <dbReference type="Pfam" id="PF03713"/>
    </source>
</evidence>
<name>E2Q1S6_STRCL</name>
<feature type="chain" id="PRO_5003162968" evidence="1">
    <location>
        <begin position="29"/>
        <end position="219"/>
    </location>
</feature>
<organism evidence="3 4">
    <name type="scientific">Streptomyces clavuligerus</name>
    <dbReference type="NCBI Taxonomy" id="1901"/>
    <lineage>
        <taxon>Bacteria</taxon>
        <taxon>Bacillati</taxon>
        <taxon>Actinomycetota</taxon>
        <taxon>Actinomycetes</taxon>
        <taxon>Kitasatosporales</taxon>
        <taxon>Streptomycetaceae</taxon>
        <taxon>Streptomyces</taxon>
    </lineage>
</organism>
<dbReference type="EMBL" id="CM000913">
    <property type="protein sequence ID" value="EFG06552.1"/>
    <property type="molecule type" value="Genomic_DNA"/>
</dbReference>